<gene>
    <name evidence="2" type="ORF">ACN38_g4472</name>
</gene>
<dbReference type="Gene3D" id="3.40.630.30">
    <property type="match status" value="1"/>
</dbReference>
<dbReference type="PANTHER" id="PTHR42791">
    <property type="entry name" value="GNAT FAMILY ACETYLTRANSFERASE"/>
    <property type="match status" value="1"/>
</dbReference>
<dbReference type="Proteomes" id="UP000037696">
    <property type="component" value="Unassembled WGS sequence"/>
</dbReference>
<evidence type="ECO:0000313" key="3">
    <source>
        <dbReference type="Proteomes" id="UP000037696"/>
    </source>
</evidence>
<dbReference type="InterPro" id="IPR016181">
    <property type="entry name" value="Acyl_CoA_acyltransferase"/>
</dbReference>
<dbReference type="InterPro" id="IPR000182">
    <property type="entry name" value="GNAT_dom"/>
</dbReference>
<name>A0A0M8P6I9_9EURO</name>
<evidence type="ECO:0000259" key="1">
    <source>
        <dbReference type="PROSITE" id="PS51186"/>
    </source>
</evidence>
<dbReference type="PROSITE" id="PS51186">
    <property type="entry name" value="GNAT"/>
    <property type="match status" value="1"/>
</dbReference>
<dbReference type="EMBL" id="LHQQ01000058">
    <property type="protein sequence ID" value="KOS44557.1"/>
    <property type="molecule type" value="Genomic_DNA"/>
</dbReference>
<sequence length="193" mass="21674">MTKDHPGNGKNQLSTDTSISAVAELPEKQPGISSHEEDNAGAVVFLFPPPGRKPWSLSRIWLACKLCLLDFFAPAHDSGARDKRVEMLLDRHEASSNLLEARYSRQKLWYLEVVAVHPSLQSRGLGGGVMRWILEHVHDDPLYLECTREENVGFYESFGFRVAEKVELVDGASQTGEHVFKHWVMVHPGNSIL</sequence>
<reference evidence="2 3" key="1">
    <citation type="submission" date="2015-08" db="EMBL/GenBank/DDBJ databases">
        <title>Genome sequencing of Penicillium nordicum.</title>
        <authorList>
            <person name="Nguyen H.D."/>
            <person name="Seifert K.A."/>
        </authorList>
    </citation>
    <scope>NUCLEOTIDE SEQUENCE [LARGE SCALE GENOMIC DNA]</scope>
    <source>
        <strain evidence="2 3">DAOMC 185683</strain>
    </source>
</reference>
<dbReference type="SUPFAM" id="SSF55729">
    <property type="entry name" value="Acyl-CoA N-acyltransferases (Nat)"/>
    <property type="match status" value="1"/>
</dbReference>
<dbReference type="CDD" id="cd04301">
    <property type="entry name" value="NAT_SF"/>
    <property type="match status" value="1"/>
</dbReference>
<keyword evidence="3" id="KW-1185">Reference proteome</keyword>
<feature type="domain" description="N-acetyltransferase" evidence="1">
    <location>
        <begin position="101"/>
        <end position="190"/>
    </location>
</feature>
<accession>A0A0M8P6I9</accession>
<protein>
    <recommendedName>
        <fullName evidence="1">N-acetyltransferase domain-containing protein</fullName>
    </recommendedName>
</protein>
<dbReference type="PANTHER" id="PTHR42791:SF1">
    <property type="entry name" value="N-ACETYLTRANSFERASE DOMAIN-CONTAINING PROTEIN"/>
    <property type="match status" value="1"/>
</dbReference>
<comment type="caution">
    <text evidence="2">The sequence shown here is derived from an EMBL/GenBank/DDBJ whole genome shotgun (WGS) entry which is preliminary data.</text>
</comment>
<dbReference type="Pfam" id="PF13508">
    <property type="entry name" value="Acetyltransf_7"/>
    <property type="match status" value="1"/>
</dbReference>
<evidence type="ECO:0000313" key="2">
    <source>
        <dbReference type="EMBL" id="KOS44557.1"/>
    </source>
</evidence>
<dbReference type="OrthoDB" id="512662at2759"/>
<proteinExistence type="predicted"/>
<dbReference type="InterPro" id="IPR052523">
    <property type="entry name" value="Trichothecene_AcTrans"/>
</dbReference>
<dbReference type="GO" id="GO:0016747">
    <property type="term" value="F:acyltransferase activity, transferring groups other than amino-acyl groups"/>
    <property type="evidence" value="ECO:0007669"/>
    <property type="project" value="InterPro"/>
</dbReference>
<organism evidence="2 3">
    <name type="scientific">Penicillium nordicum</name>
    <dbReference type="NCBI Taxonomy" id="229535"/>
    <lineage>
        <taxon>Eukaryota</taxon>
        <taxon>Fungi</taxon>
        <taxon>Dikarya</taxon>
        <taxon>Ascomycota</taxon>
        <taxon>Pezizomycotina</taxon>
        <taxon>Eurotiomycetes</taxon>
        <taxon>Eurotiomycetidae</taxon>
        <taxon>Eurotiales</taxon>
        <taxon>Aspergillaceae</taxon>
        <taxon>Penicillium</taxon>
    </lineage>
</organism>
<dbReference type="AlphaFoldDB" id="A0A0M8P6I9"/>